<evidence type="ECO:0000313" key="1">
    <source>
        <dbReference type="EMBL" id="QCG75999.1"/>
    </source>
</evidence>
<name>A0A4Y5JU66_9CAUD</name>
<accession>A0A4Y5JU66</accession>
<sequence>MSVKDILILSNFFNKEKSIASICPMLTVNSNLAPLEMPFENIKLLTVNIHFSKATSNHIKYEFTFVTDNTVLNNLNGYAVYIRHD</sequence>
<organism evidence="1 2">
    <name type="scientific">Pseudomonas phage vB_PaeM_PA5oct</name>
    <dbReference type="NCBI Taxonomy" id="2163605"/>
    <lineage>
        <taxon>Viruses</taxon>
        <taxon>Duplodnaviria</taxon>
        <taxon>Heunggongvirae</taxon>
        <taxon>Uroviricota</taxon>
        <taxon>Caudoviricetes</taxon>
        <taxon>Arenbergviridae</taxon>
        <taxon>Wroclawvirus</taxon>
        <taxon>Wroclawvirus PA5oct</taxon>
    </lineage>
</organism>
<evidence type="ECO:0000313" key="2">
    <source>
        <dbReference type="Proteomes" id="UP000316733"/>
    </source>
</evidence>
<keyword evidence="2" id="KW-1185">Reference proteome</keyword>
<gene>
    <name evidence="1" type="ORF">EST35_0117</name>
</gene>
<reference evidence="2" key="1">
    <citation type="journal article" date="2020" name="bioRxiv">
        <title>Integrative omics analysis of Pseudomonas aeruginosa virus PA5oct highlights the molecular complexity of jumbo phages.</title>
        <authorList>
            <person name="Lood C."/>
            <person name="Danis-Wlodarczyk K."/>
            <person name="Blasdel B.G."/>
            <person name="Jang H.B."/>
            <person name="Vandenheuvel D."/>
            <person name="Briers Y."/>
            <person name="Noben J.-P."/>
            <person name="van Noort V."/>
            <person name="Drulis-Kawa Z."/>
            <person name="Lavigne R."/>
        </authorList>
    </citation>
    <scope>NUCLEOTIDE SEQUENCE [LARGE SCALE GENOMIC DNA]</scope>
</reference>
<dbReference type="Proteomes" id="UP000316733">
    <property type="component" value="Segment"/>
</dbReference>
<protein>
    <submittedName>
        <fullName evidence="1">Uncharacterized protein</fullName>
    </submittedName>
</protein>
<proteinExistence type="predicted"/>
<dbReference type="EMBL" id="MK797984">
    <property type="protein sequence ID" value="QCG75999.1"/>
    <property type="molecule type" value="Genomic_DNA"/>
</dbReference>